<name>A0ABR3JGB1_9AGAR</name>
<comment type="caution">
    <text evidence="2">The sequence shown here is derived from an EMBL/GenBank/DDBJ whole genome shotgun (WGS) entry which is preliminary data.</text>
</comment>
<dbReference type="InterPro" id="IPR040976">
    <property type="entry name" value="Pkinase_fungal"/>
</dbReference>
<evidence type="ECO:0000259" key="1">
    <source>
        <dbReference type="PROSITE" id="PS50011"/>
    </source>
</evidence>
<evidence type="ECO:0000313" key="2">
    <source>
        <dbReference type="EMBL" id="KAL0954448.1"/>
    </source>
</evidence>
<proteinExistence type="predicted"/>
<dbReference type="InterPro" id="IPR011009">
    <property type="entry name" value="Kinase-like_dom_sf"/>
</dbReference>
<protein>
    <recommendedName>
        <fullName evidence="1">Protein kinase domain-containing protein</fullName>
    </recommendedName>
</protein>
<dbReference type="PANTHER" id="PTHR38248:SF2">
    <property type="entry name" value="FUNK1 11"/>
    <property type="match status" value="1"/>
</dbReference>
<evidence type="ECO:0000313" key="3">
    <source>
        <dbReference type="Proteomes" id="UP001556367"/>
    </source>
</evidence>
<dbReference type="InterPro" id="IPR000719">
    <property type="entry name" value="Prot_kinase_dom"/>
</dbReference>
<sequence length="722" mass="79715">MSDRISPRKPLTSANTWSSGGQYYTSSTMRSAVRGELMDKVHKNDGSVFQRLGIDTVSDAVSDAYCNAFAVQNRRVLSELRTVVAAAASSRVKSSLSRAADHMATLDEQALGRGLEVKMYPPLQRLCNDIVNFTFENDPPAERLVMISPNRDLKGAEHTTGFPRVSPDGTGSSIPECNSWMGVSWFMEIKPREEQGVAVKDTTIPEAVCQAADYARLHMSSRPFQLFSVAVLIFGLKFMIGIFDRDGITLSPVYSLDADLKIFIKVVRRLVSPLLTDIDLGRDPTVFQLPLSHPLRTTVRSLAIKQNTSADFPTFVVRCPRESTRMDNGTIHTELIQDPWVTVGPPIWVSLSLIGRGTNIWRVAPVTMESGVWTLVQGSDVSILKSAWRNSQRTSEAAIYGSLRSHPTGVARFLQGGDVVFPDARGVISVYNLRTLPSSDIYTEVYIQPSDPPSGDGQPTSVLHRLILQTIGRPLWDFVSYMELLKAFRAAVVGHQQLVSQGILHRDISAGNIMISASNLTPGDEGFLMDLEFAKIDELMRVVSVEGSFKRTTWSTPNRGVQMTGTVQFMAKEILESIIKNKPIAHEEHHDLESFAWVFPYVVFQRLLRDVKLSQSERSAVRKQYEQSFGGLKLDTVLLQRKSLSAFDIGQECPAGTVPAAIVEFAIGLSILVRSNHGIARSLKPTISAVLPLSVQAKMTHTGLLALIDASINELAQEMQID</sequence>
<feature type="domain" description="Protein kinase" evidence="1">
    <location>
        <begin position="348"/>
        <end position="712"/>
    </location>
</feature>
<dbReference type="Gene3D" id="1.10.510.10">
    <property type="entry name" value="Transferase(Phosphotransferase) domain 1"/>
    <property type="match status" value="1"/>
</dbReference>
<dbReference type="InterPro" id="IPR008266">
    <property type="entry name" value="Tyr_kinase_AS"/>
</dbReference>
<gene>
    <name evidence="2" type="ORF">HGRIS_003424</name>
</gene>
<dbReference type="Proteomes" id="UP001556367">
    <property type="component" value="Unassembled WGS sequence"/>
</dbReference>
<dbReference type="SUPFAM" id="SSF56112">
    <property type="entry name" value="Protein kinase-like (PK-like)"/>
    <property type="match status" value="1"/>
</dbReference>
<keyword evidence="3" id="KW-1185">Reference proteome</keyword>
<dbReference type="Pfam" id="PF17667">
    <property type="entry name" value="Pkinase_fungal"/>
    <property type="match status" value="1"/>
</dbReference>
<dbReference type="EMBL" id="JASNQZ010000007">
    <property type="protein sequence ID" value="KAL0954448.1"/>
    <property type="molecule type" value="Genomic_DNA"/>
</dbReference>
<organism evidence="2 3">
    <name type="scientific">Hohenbuehelia grisea</name>
    <dbReference type="NCBI Taxonomy" id="104357"/>
    <lineage>
        <taxon>Eukaryota</taxon>
        <taxon>Fungi</taxon>
        <taxon>Dikarya</taxon>
        <taxon>Basidiomycota</taxon>
        <taxon>Agaricomycotina</taxon>
        <taxon>Agaricomycetes</taxon>
        <taxon>Agaricomycetidae</taxon>
        <taxon>Agaricales</taxon>
        <taxon>Pleurotineae</taxon>
        <taxon>Pleurotaceae</taxon>
        <taxon>Hohenbuehelia</taxon>
    </lineage>
</organism>
<dbReference type="PROSITE" id="PS50011">
    <property type="entry name" value="PROTEIN_KINASE_DOM"/>
    <property type="match status" value="1"/>
</dbReference>
<dbReference type="PANTHER" id="PTHR38248">
    <property type="entry name" value="FUNK1 6"/>
    <property type="match status" value="1"/>
</dbReference>
<accession>A0ABR3JGB1</accession>
<reference evidence="3" key="1">
    <citation type="submission" date="2024-06" db="EMBL/GenBank/DDBJ databases">
        <title>Multi-omics analyses provide insights into the biosynthesis of the anticancer antibiotic pleurotin in Hohenbuehelia grisea.</title>
        <authorList>
            <person name="Weaver J.A."/>
            <person name="Alberti F."/>
        </authorList>
    </citation>
    <scope>NUCLEOTIDE SEQUENCE [LARGE SCALE GENOMIC DNA]</scope>
    <source>
        <strain evidence="3">T-177</strain>
    </source>
</reference>
<dbReference type="PROSITE" id="PS00109">
    <property type="entry name" value="PROTEIN_KINASE_TYR"/>
    <property type="match status" value="1"/>
</dbReference>